<reference evidence="4" key="1">
    <citation type="journal article" date="2017" name="Nat. Ecol. Evol.">
        <title>Genome expansion and lineage-specific genetic innovations in the forest pathogenic fungi Armillaria.</title>
        <authorList>
            <person name="Sipos G."/>
            <person name="Prasanna A.N."/>
            <person name="Walter M.C."/>
            <person name="O'Connor E."/>
            <person name="Balint B."/>
            <person name="Krizsan K."/>
            <person name="Kiss B."/>
            <person name="Hess J."/>
            <person name="Varga T."/>
            <person name="Slot J."/>
            <person name="Riley R."/>
            <person name="Boka B."/>
            <person name="Rigling D."/>
            <person name="Barry K."/>
            <person name="Lee J."/>
            <person name="Mihaltcheva S."/>
            <person name="LaButti K."/>
            <person name="Lipzen A."/>
            <person name="Waldron R."/>
            <person name="Moloney N.M."/>
            <person name="Sperisen C."/>
            <person name="Kredics L."/>
            <person name="Vagvoelgyi C."/>
            <person name="Patrignani A."/>
            <person name="Fitzpatrick D."/>
            <person name="Nagy I."/>
            <person name="Doyle S."/>
            <person name="Anderson J.B."/>
            <person name="Grigoriev I.V."/>
            <person name="Gueldener U."/>
            <person name="Muensterkoetter M."/>
            <person name="Nagy L.G."/>
        </authorList>
    </citation>
    <scope>NUCLEOTIDE SEQUENCE [LARGE SCALE GENOMIC DNA]</scope>
    <source>
        <strain evidence="4">C18/9</strain>
    </source>
</reference>
<dbReference type="Proteomes" id="UP000219338">
    <property type="component" value="Unassembled WGS sequence"/>
</dbReference>
<dbReference type="InterPro" id="IPR021714">
    <property type="entry name" value="URB1_N"/>
</dbReference>
<dbReference type="Pfam" id="PF11707">
    <property type="entry name" value="Npa1"/>
    <property type="match status" value="1"/>
</dbReference>
<keyword evidence="4" id="KW-1185">Reference proteome</keyword>
<organism evidence="3 4">
    <name type="scientific">Armillaria ostoyae</name>
    <name type="common">Armillaria root rot fungus</name>
    <dbReference type="NCBI Taxonomy" id="47428"/>
    <lineage>
        <taxon>Eukaryota</taxon>
        <taxon>Fungi</taxon>
        <taxon>Dikarya</taxon>
        <taxon>Basidiomycota</taxon>
        <taxon>Agaricomycotina</taxon>
        <taxon>Agaricomycetes</taxon>
        <taxon>Agaricomycetidae</taxon>
        <taxon>Agaricales</taxon>
        <taxon>Marasmiineae</taxon>
        <taxon>Physalacriaceae</taxon>
        <taxon>Armillaria</taxon>
    </lineage>
</organism>
<proteinExistence type="predicted"/>
<evidence type="ECO:0000313" key="4">
    <source>
        <dbReference type="Proteomes" id="UP000219338"/>
    </source>
</evidence>
<protein>
    <recommendedName>
        <fullName evidence="2">URB1 N-terminal domain-containing protein</fullName>
    </recommendedName>
</protein>
<dbReference type="EMBL" id="FUEG01000003">
    <property type="protein sequence ID" value="SJL01120.1"/>
    <property type="molecule type" value="Genomic_DNA"/>
</dbReference>
<evidence type="ECO:0000259" key="2">
    <source>
        <dbReference type="Pfam" id="PF11707"/>
    </source>
</evidence>
<evidence type="ECO:0000256" key="1">
    <source>
        <dbReference type="SAM" id="Phobius"/>
    </source>
</evidence>
<keyword evidence="1" id="KW-0812">Transmembrane</keyword>
<dbReference type="STRING" id="47428.A0A284QXD4"/>
<gene>
    <name evidence="3" type="ORF">ARMOST_04437</name>
</gene>
<name>A0A284QXD4_ARMOS</name>
<dbReference type="OrthoDB" id="2690707at2759"/>
<feature type="domain" description="URB1 N-terminal" evidence="2">
    <location>
        <begin position="75"/>
        <end position="175"/>
    </location>
</feature>
<dbReference type="AlphaFoldDB" id="A0A284QXD4"/>
<keyword evidence="1" id="KW-1133">Transmembrane helix</keyword>
<feature type="transmembrane region" description="Helical" evidence="1">
    <location>
        <begin position="90"/>
        <end position="112"/>
    </location>
</feature>
<evidence type="ECO:0000313" key="3">
    <source>
        <dbReference type="EMBL" id="SJL01120.1"/>
    </source>
</evidence>
<keyword evidence="1" id="KW-0472">Membrane</keyword>
<accession>A0A284QXD4</accession>
<sequence>MNRPSKRVKVDSSVQKISSGEEIRTLLRSQDVDTLTRGLTSIRNQFTVKPDETISPQDSRLVLVQQWLNGSPGAEDIFTLWAGAEQRQTVLISLLLSVLAVTLSLLSSHYTYHSLGHPVVKKLLLSQWTRKLNSYISGSSNDLILSTLKLYNSLSAFARGRERKGVLEAFAWEIKA</sequence>